<reference evidence="3" key="2">
    <citation type="submission" date="2015-01" db="EMBL/GenBank/DDBJ databases">
        <title>Evolutionary Origins and Diversification of the Mycorrhizal Mutualists.</title>
        <authorList>
            <consortium name="DOE Joint Genome Institute"/>
            <consortium name="Mycorrhizal Genomics Consortium"/>
            <person name="Kohler A."/>
            <person name="Kuo A."/>
            <person name="Nagy L.G."/>
            <person name="Floudas D."/>
            <person name="Copeland A."/>
            <person name="Barry K.W."/>
            <person name="Cichocki N."/>
            <person name="Veneault-Fourrey C."/>
            <person name="LaButti K."/>
            <person name="Lindquist E.A."/>
            <person name="Lipzen A."/>
            <person name="Lundell T."/>
            <person name="Morin E."/>
            <person name="Murat C."/>
            <person name="Riley R."/>
            <person name="Ohm R."/>
            <person name="Sun H."/>
            <person name="Tunlid A."/>
            <person name="Henrissat B."/>
            <person name="Grigoriev I.V."/>
            <person name="Hibbett D.S."/>
            <person name="Martin F."/>
        </authorList>
    </citation>
    <scope>NUCLEOTIDE SEQUENCE [LARGE SCALE GENOMIC DNA]</scope>
    <source>
        <strain evidence="3">UH-Slu-Lm8-n1</strain>
    </source>
</reference>
<dbReference type="EMBL" id="KN835753">
    <property type="protein sequence ID" value="KIK34440.1"/>
    <property type="molecule type" value="Genomic_DNA"/>
</dbReference>
<dbReference type="SUPFAM" id="SSF52047">
    <property type="entry name" value="RNI-like"/>
    <property type="match status" value="1"/>
</dbReference>
<protein>
    <submittedName>
        <fullName evidence="2">Unplaced genomic scaffold CY34scaffold_622, whole genome shotgun sequence</fullName>
    </submittedName>
</protein>
<dbReference type="InParanoid" id="A0A0C9ZAB7"/>
<dbReference type="HOGENOM" id="CLU_021164_0_2_1"/>
<organism evidence="2 3">
    <name type="scientific">Suillus luteus UH-Slu-Lm8-n1</name>
    <dbReference type="NCBI Taxonomy" id="930992"/>
    <lineage>
        <taxon>Eukaryota</taxon>
        <taxon>Fungi</taxon>
        <taxon>Dikarya</taxon>
        <taxon>Basidiomycota</taxon>
        <taxon>Agaricomycotina</taxon>
        <taxon>Agaricomycetes</taxon>
        <taxon>Agaricomycetidae</taxon>
        <taxon>Boletales</taxon>
        <taxon>Suillineae</taxon>
        <taxon>Suillaceae</taxon>
        <taxon>Suillus</taxon>
    </lineage>
</organism>
<proteinExistence type="predicted"/>
<sequence length="448" mass="50896">MTGQVTDKYNLPPPPGLPIFPDTGTDEDGKHEDACYQADAVLVSRIWPVNQARVPSIFATFFRVRDMMIGETLSIQLLATLPIQTCLFPRLLSLTWLDQHQLTNTGDFCFFLSSTLRRCHVLELRIDFYHIGTRCPALEDFIIPDDSDTALLSEVIHLSATPTLFEVKILASRDIHCPLDNLNCVTFLNLTTPSFRGIEVAAVLPIIKRFELPSLKKFEMYAHVLPWAEAEHLFRALSRCKASQTLEHINISSGNRTQRHSGDSLTAVRQFLCLKQLHTLRLSVHLPIYLNNDLLFEAMTSWPHIRFLSLVSPHFYTPTITFRGLFTALHQCPRLHTLDISLDTVNIDIDHTDESFQHASLQELILATSRISDAEAVARIVFSVFPSVDQVSPGFKRPTRGCIEVQRRRERFSRTLWDSGRRTRGCIDAQIHLDSLRASADLDRSILI</sequence>
<dbReference type="AlphaFoldDB" id="A0A0C9ZAB7"/>
<keyword evidence="3" id="KW-1185">Reference proteome</keyword>
<evidence type="ECO:0000313" key="3">
    <source>
        <dbReference type="Proteomes" id="UP000054485"/>
    </source>
</evidence>
<dbReference type="Proteomes" id="UP000054485">
    <property type="component" value="Unassembled WGS sequence"/>
</dbReference>
<feature type="region of interest" description="Disordered" evidence="1">
    <location>
        <begin position="1"/>
        <end position="24"/>
    </location>
</feature>
<name>A0A0C9ZAB7_9AGAM</name>
<dbReference type="InterPro" id="IPR032675">
    <property type="entry name" value="LRR_dom_sf"/>
</dbReference>
<dbReference type="Gene3D" id="3.80.10.10">
    <property type="entry name" value="Ribonuclease Inhibitor"/>
    <property type="match status" value="1"/>
</dbReference>
<evidence type="ECO:0000256" key="1">
    <source>
        <dbReference type="SAM" id="MobiDB-lite"/>
    </source>
</evidence>
<gene>
    <name evidence="2" type="ORF">CY34DRAFT_17720</name>
</gene>
<reference evidence="2 3" key="1">
    <citation type="submission" date="2014-04" db="EMBL/GenBank/DDBJ databases">
        <authorList>
            <consortium name="DOE Joint Genome Institute"/>
            <person name="Kuo A."/>
            <person name="Ruytinx J."/>
            <person name="Rineau F."/>
            <person name="Colpaert J."/>
            <person name="Kohler A."/>
            <person name="Nagy L.G."/>
            <person name="Floudas D."/>
            <person name="Copeland A."/>
            <person name="Barry K.W."/>
            <person name="Cichocki N."/>
            <person name="Veneault-Fourrey C."/>
            <person name="LaButti K."/>
            <person name="Lindquist E.A."/>
            <person name="Lipzen A."/>
            <person name="Lundell T."/>
            <person name="Morin E."/>
            <person name="Murat C."/>
            <person name="Sun H."/>
            <person name="Tunlid A."/>
            <person name="Henrissat B."/>
            <person name="Grigoriev I.V."/>
            <person name="Hibbett D.S."/>
            <person name="Martin F."/>
            <person name="Nordberg H.P."/>
            <person name="Cantor M.N."/>
            <person name="Hua S.X."/>
        </authorList>
    </citation>
    <scope>NUCLEOTIDE SEQUENCE [LARGE SCALE GENOMIC DNA]</scope>
    <source>
        <strain evidence="2 3">UH-Slu-Lm8-n1</strain>
    </source>
</reference>
<dbReference type="OrthoDB" id="2691562at2759"/>
<accession>A0A0C9ZAB7</accession>
<evidence type="ECO:0000313" key="2">
    <source>
        <dbReference type="EMBL" id="KIK34440.1"/>
    </source>
</evidence>